<comment type="caution">
    <text evidence="1">The sequence shown here is derived from an EMBL/GenBank/DDBJ whole genome shotgun (WGS) entry which is preliminary data.</text>
</comment>
<gene>
    <name evidence="1" type="ORF">PDIGIT_LOCUS8266</name>
</gene>
<organism evidence="1 2">
    <name type="scientific">Periconia digitata</name>
    <dbReference type="NCBI Taxonomy" id="1303443"/>
    <lineage>
        <taxon>Eukaryota</taxon>
        <taxon>Fungi</taxon>
        <taxon>Dikarya</taxon>
        <taxon>Ascomycota</taxon>
        <taxon>Pezizomycotina</taxon>
        <taxon>Dothideomycetes</taxon>
        <taxon>Pleosporomycetidae</taxon>
        <taxon>Pleosporales</taxon>
        <taxon>Massarineae</taxon>
        <taxon>Periconiaceae</taxon>
        <taxon>Periconia</taxon>
    </lineage>
</organism>
<name>A0A9W4UHN8_9PLEO</name>
<dbReference type="AlphaFoldDB" id="A0A9W4UHN8"/>
<proteinExistence type="predicted"/>
<evidence type="ECO:0000313" key="2">
    <source>
        <dbReference type="Proteomes" id="UP001152607"/>
    </source>
</evidence>
<evidence type="ECO:0000313" key="1">
    <source>
        <dbReference type="EMBL" id="CAI6335187.1"/>
    </source>
</evidence>
<dbReference type="EMBL" id="CAOQHR010000005">
    <property type="protein sequence ID" value="CAI6335187.1"/>
    <property type="molecule type" value="Genomic_DNA"/>
</dbReference>
<sequence>MPSIKSNDCYGIRAGERTPRSRGAHAFTIPSSLALAYIGERKQAIPSCFRSGKPGRKVFYVRSVTVSICVRNSVALRVCNRHRLGSFMLPRSNQHRGSRQSLCFIAFYGTTPS</sequence>
<accession>A0A9W4UHN8</accession>
<keyword evidence="2" id="KW-1185">Reference proteome</keyword>
<dbReference type="Proteomes" id="UP001152607">
    <property type="component" value="Unassembled WGS sequence"/>
</dbReference>
<protein>
    <submittedName>
        <fullName evidence="1">Uncharacterized protein</fullName>
    </submittedName>
</protein>
<reference evidence="1" key="1">
    <citation type="submission" date="2023-01" db="EMBL/GenBank/DDBJ databases">
        <authorList>
            <person name="Van Ghelder C."/>
            <person name="Rancurel C."/>
        </authorList>
    </citation>
    <scope>NUCLEOTIDE SEQUENCE</scope>
    <source>
        <strain evidence="1">CNCM I-4278</strain>
    </source>
</reference>